<dbReference type="Pfam" id="PF17921">
    <property type="entry name" value="Integrase_H2C2"/>
    <property type="match status" value="1"/>
</dbReference>
<dbReference type="InterPro" id="IPR043502">
    <property type="entry name" value="DNA/RNA_pol_sf"/>
</dbReference>
<dbReference type="AlphaFoldDB" id="A0AAE0QBE3"/>
<dbReference type="InterPro" id="IPR050951">
    <property type="entry name" value="Retrovirus_Pol_polyprotein"/>
</dbReference>
<evidence type="ECO:0000259" key="2">
    <source>
        <dbReference type="Pfam" id="PF17921"/>
    </source>
</evidence>
<comment type="caution">
    <text evidence="3">The sequence shown here is derived from an EMBL/GenBank/DDBJ whole genome shotgun (WGS) entry which is preliminary data.</text>
</comment>
<sequence length="261" mass="30054">MCWWRSSKSPPSPHKGEVLRWSLACESNCFHDLVPRPCLTSSVESPKNLSPLHIPRHYEDFKEVFSKEKATNLSVHRAWDCARDLLPSTTPPRIRVYPLSLPEAKAMEEYTEEALFIGHIQPSTSLGAAGFFFIAKKDGRLHPCIDYRGLNVIMQVIQWVHEVPSSGHPGIHRSTQLMQRRFWWPSLRQDVERYIRSCSTCAQTPVSCQLPEGLLEPLPTPQHSWSHLSMDFLTDMPNSGGFTTVMVMVYRFWRRYGNMPM</sequence>
<dbReference type="InterPro" id="IPR041588">
    <property type="entry name" value="Integrase_H2C2"/>
</dbReference>
<evidence type="ECO:0000313" key="3">
    <source>
        <dbReference type="EMBL" id="KAK3516799.1"/>
    </source>
</evidence>
<dbReference type="Proteomes" id="UP001274896">
    <property type="component" value="Unassembled WGS sequence"/>
</dbReference>
<accession>A0AAE0QBE3</accession>
<keyword evidence="4" id="KW-1185">Reference proteome</keyword>
<gene>
    <name evidence="3" type="ORF">QTP70_023674</name>
</gene>
<dbReference type="PANTHER" id="PTHR37984">
    <property type="entry name" value="PROTEIN CBG26694"/>
    <property type="match status" value="1"/>
</dbReference>
<dbReference type="EMBL" id="JAUCMX010000019">
    <property type="protein sequence ID" value="KAK3516799.1"/>
    <property type="molecule type" value="Genomic_DNA"/>
</dbReference>
<feature type="domain" description="Integrase zinc-binding" evidence="2">
    <location>
        <begin position="154"/>
        <end position="204"/>
    </location>
</feature>
<name>A0AAE0QBE3_9TELE</name>
<evidence type="ECO:0000256" key="1">
    <source>
        <dbReference type="ARBA" id="ARBA00039658"/>
    </source>
</evidence>
<organism evidence="3 4">
    <name type="scientific">Hemibagrus guttatus</name>
    <dbReference type="NCBI Taxonomy" id="175788"/>
    <lineage>
        <taxon>Eukaryota</taxon>
        <taxon>Metazoa</taxon>
        <taxon>Chordata</taxon>
        <taxon>Craniata</taxon>
        <taxon>Vertebrata</taxon>
        <taxon>Euteleostomi</taxon>
        <taxon>Actinopterygii</taxon>
        <taxon>Neopterygii</taxon>
        <taxon>Teleostei</taxon>
        <taxon>Ostariophysi</taxon>
        <taxon>Siluriformes</taxon>
        <taxon>Bagridae</taxon>
        <taxon>Hemibagrus</taxon>
    </lineage>
</organism>
<dbReference type="PANTHER" id="PTHR37984:SF5">
    <property type="entry name" value="PROTEIN NYNRIN-LIKE"/>
    <property type="match status" value="1"/>
</dbReference>
<proteinExistence type="predicted"/>
<reference evidence="3" key="1">
    <citation type="submission" date="2023-06" db="EMBL/GenBank/DDBJ databases">
        <title>Male Hemibagrus guttatus genome.</title>
        <authorList>
            <person name="Bian C."/>
        </authorList>
    </citation>
    <scope>NUCLEOTIDE SEQUENCE</scope>
    <source>
        <strain evidence="3">Male_cb2023</strain>
        <tissue evidence="3">Muscle</tissue>
    </source>
</reference>
<evidence type="ECO:0000313" key="4">
    <source>
        <dbReference type="Proteomes" id="UP001274896"/>
    </source>
</evidence>
<protein>
    <recommendedName>
        <fullName evidence="1">Gypsy retrotransposon integrase-like protein 1</fullName>
    </recommendedName>
</protein>
<dbReference type="SUPFAM" id="SSF56672">
    <property type="entry name" value="DNA/RNA polymerases"/>
    <property type="match status" value="1"/>
</dbReference>
<dbReference type="FunFam" id="1.10.340.70:FF:000001">
    <property type="entry name" value="Retrovirus-related Pol polyprotein from transposon gypsy-like Protein"/>
    <property type="match status" value="1"/>
</dbReference>
<dbReference type="Gene3D" id="3.10.10.10">
    <property type="entry name" value="HIV Type 1 Reverse Transcriptase, subunit A, domain 1"/>
    <property type="match status" value="1"/>
</dbReference>